<evidence type="ECO:0000313" key="2">
    <source>
        <dbReference type="Proteomes" id="UP000001887"/>
    </source>
</evidence>
<dbReference type="AlphaFoldDB" id="D2R4G4"/>
<sequence length="161" mass="18857">MSFEDRLKQAIERGQQLGVDRLKVEQARTWSEEDCRRRHSQLRLSLSEYIETCVKRLPDYFPGFRYETMYGELGWGGACAREDLRLSSGSRSNEYSRLELTIRPYSNNLRVVELAGKGTIRNKELFSRSFFEPVQEAEEPKFKQLIDAWVLEYAEQYAAKG</sequence>
<evidence type="ECO:0000313" key="1">
    <source>
        <dbReference type="EMBL" id="ADB15312.1"/>
    </source>
</evidence>
<dbReference type="eggNOG" id="ENOG50315Z8">
    <property type="taxonomic scope" value="Bacteria"/>
</dbReference>
<organism evidence="1 2">
    <name type="scientific">Pirellula staleyi (strain ATCC 27377 / DSM 6068 / ICPB 4128)</name>
    <name type="common">Pirella staleyi</name>
    <dbReference type="NCBI Taxonomy" id="530564"/>
    <lineage>
        <taxon>Bacteria</taxon>
        <taxon>Pseudomonadati</taxon>
        <taxon>Planctomycetota</taxon>
        <taxon>Planctomycetia</taxon>
        <taxon>Pirellulales</taxon>
        <taxon>Pirellulaceae</taxon>
        <taxon>Pirellula</taxon>
    </lineage>
</organism>
<dbReference type="EMBL" id="CP001848">
    <property type="protein sequence ID" value="ADB15312.1"/>
    <property type="molecule type" value="Genomic_DNA"/>
</dbReference>
<gene>
    <name evidence="1" type="ordered locus">Psta_0625</name>
</gene>
<name>D2R4G4_PIRSD</name>
<dbReference type="Proteomes" id="UP000001887">
    <property type="component" value="Chromosome"/>
</dbReference>
<dbReference type="KEGG" id="psl:Psta_0625"/>
<accession>D2R4G4</accession>
<dbReference type="HOGENOM" id="CLU_1642164_0_0_0"/>
<protein>
    <submittedName>
        <fullName evidence="1">Uncharacterized protein</fullName>
    </submittedName>
</protein>
<keyword evidence="2" id="KW-1185">Reference proteome</keyword>
<dbReference type="OrthoDB" id="269629at2"/>
<proteinExistence type="predicted"/>
<reference evidence="1 2" key="1">
    <citation type="journal article" date="2009" name="Stand. Genomic Sci.">
        <title>Complete genome sequence of Pirellula staleyi type strain (ATCC 27377).</title>
        <authorList>
            <person name="Clum A."/>
            <person name="Tindall B.J."/>
            <person name="Sikorski J."/>
            <person name="Ivanova N."/>
            <person name="Mavrommatis K."/>
            <person name="Lucas S."/>
            <person name="Glavina del Rio T."/>
            <person name="Nolan M."/>
            <person name="Chen F."/>
            <person name="Tice H."/>
            <person name="Pitluck S."/>
            <person name="Cheng J.F."/>
            <person name="Chertkov O."/>
            <person name="Brettin T."/>
            <person name="Han C."/>
            <person name="Detter J.C."/>
            <person name="Kuske C."/>
            <person name="Bruce D."/>
            <person name="Goodwin L."/>
            <person name="Ovchinikova G."/>
            <person name="Pati A."/>
            <person name="Mikhailova N."/>
            <person name="Chen A."/>
            <person name="Palaniappan K."/>
            <person name="Land M."/>
            <person name="Hauser L."/>
            <person name="Chang Y.J."/>
            <person name="Jeffries C.D."/>
            <person name="Chain P."/>
            <person name="Rohde M."/>
            <person name="Goker M."/>
            <person name="Bristow J."/>
            <person name="Eisen J.A."/>
            <person name="Markowitz V."/>
            <person name="Hugenholtz P."/>
            <person name="Kyrpides N.C."/>
            <person name="Klenk H.P."/>
            <person name="Lapidus A."/>
        </authorList>
    </citation>
    <scope>NUCLEOTIDE SEQUENCE [LARGE SCALE GENOMIC DNA]</scope>
    <source>
        <strain evidence="2">ATCC 27377 / DSM 6068 / ICPB 4128</strain>
    </source>
</reference>